<dbReference type="Pfam" id="PF00072">
    <property type="entry name" value="Response_reg"/>
    <property type="match status" value="1"/>
</dbReference>
<dbReference type="EMBL" id="JACJVQ010000017">
    <property type="protein sequence ID" value="MBB6636144.1"/>
    <property type="molecule type" value="Genomic_DNA"/>
</dbReference>
<feature type="domain" description="HTH araC/xylS-type" evidence="6">
    <location>
        <begin position="419"/>
        <end position="517"/>
    </location>
</feature>
<dbReference type="PRINTS" id="PR00032">
    <property type="entry name" value="HTHARAC"/>
</dbReference>
<dbReference type="PANTHER" id="PTHR43280:SF28">
    <property type="entry name" value="HTH-TYPE TRANSCRIPTIONAL ACTIVATOR RHAS"/>
    <property type="match status" value="1"/>
</dbReference>
<evidence type="ECO:0000313" key="8">
    <source>
        <dbReference type="EMBL" id="MBB6636144.1"/>
    </source>
</evidence>
<dbReference type="InterPro" id="IPR020449">
    <property type="entry name" value="Tscrpt_reg_AraC-type_HTH"/>
</dbReference>
<protein>
    <submittedName>
        <fullName evidence="8">Helix-turn-helix domain-containing protein</fullName>
    </submittedName>
</protein>
<organism evidence="8 9">
    <name type="scientific">Cohnella thailandensis</name>
    <dbReference type="NCBI Taxonomy" id="557557"/>
    <lineage>
        <taxon>Bacteria</taxon>
        <taxon>Bacillati</taxon>
        <taxon>Bacillota</taxon>
        <taxon>Bacilli</taxon>
        <taxon>Bacillales</taxon>
        <taxon>Paenibacillaceae</taxon>
        <taxon>Cohnella</taxon>
    </lineage>
</organism>
<dbReference type="SUPFAM" id="SSF52172">
    <property type="entry name" value="CheY-like"/>
    <property type="match status" value="1"/>
</dbReference>
<evidence type="ECO:0000259" key="6">
    <source>
        <dbReference type="PROSITE" id="PS01124"/>
    </source>
</evidence>
<keyword evidence="1" id="KW-0805">Transcription regulation</keyword>
<feature type="region of interest" description="Disordered" evidence="5">
    <location>
        <begin position="182"/>
        <end position="201"/>
    </location>
</feature>
<keyword evidence="3" id="KW-0804">Transcription</keyword>
<dbReference type="GO" id="GO:0003700">
    <property type="term" value="F:DNA-binding transcription factor activity"/>
    <property type="evidence" value="ECO:0007669"/>
    <property type="project" value="InterPro"/>
</dbReference>
<dbReference type="InterPro" id="IPR018060">
    <property type="entry name" value="HTH_AraC"/>
</dbReference>
<evidence type="ECO:0000313" key="9">
    <source>
        <dbReference type="Proteomes" id="UP000535838"/>
    </source>
</evidence>
<dbReference type="PROSITE" id="PS00041">
    <property type="entry name" value="HTH_ARAC_FAMILY_1"/>
    <property type="match status" value="1"/>
</dbReference>
<dbReference type="RefSeq" id="WP_185121372.1">
    <property type="nucleotide sequence ID" value="NZ_JACJVQ010000017.1"/>
</dbReference>
<dbReference type="GO" id="GO:0000160">
    <property type="term" value="P:phosphorelay signal transduction system"/>
    <property type="evidence" value="ECO:0007669"/>
    <property type="project" value="InterPro"/>
</dbReference>
<dbReference type="InterPro" id="IPR011006">
    <property type="entry name" value="CheY-like_superfamily"/>
</dbReference>
<dbReference type="InterPro" id="IPR009057">
    <property type="entry name" value="Homeodomain-like_sf"/>
</dbReference>
<dbReference type="PROSITE" id="PS01124">
    <property type="entry name" value="HTH_ARAC_FAMILY_2"/>
    <property type="match status" value="1"/>
</dbReference>
<dbReference type="Gene3D" id="1.10.10.60">
    <property type="entry name" value="Homeodomain-like"/>
    <property type="match status" value="2"/>
</dbReference>
<dbReference type="Proteomes" id="UP000535838">
    <property type="component" value="Unassembled WGS sequence"/>
</dbReference>
<dbReference type="CDD" id="cd17536">
    <property type="entry name" value="REC_YesN-like"/>
    <property type="match status" value="1"/>
</dbReference>
<dbReference type="PANTHER" id="PTHR43280">
    <property type="entry name" value="ARAC-FAMILY TRANSCRIPTIONAL REGULATOR"/>
    <property type="match status" value="1"/>
</dbReference>
<dbReference type="SUPFAM" id="SSF46689">
    <property type="entry name" value="Homeodomain-like"/>
    <property type="match status" value="2"/>
</dbReference>
<keyword evidence="4" id="KW-0597">Phosphoprotein</keyword>
<dbReference type="InterPro" id="IPR018062">
    <property type="entry name" value="HTH_AraC-typ_CS"/>
</dbReference>
<evidence type="ECO:0000256" key="1">
    <source>
        <dbReference type="ARBA" id="ARBA00023015"/>
    </source>
</evidence>
<dbReference type="GO" id="GO:0043565">
    <property type="term" value="F:sequence-specific DNA binding"/>
    <property type="evidence" value="ECO:0007669"/>
    <property type="project" value="InterPro"/>
</dbReference>
<evidence type="ECO:0000256" key="5">
    <source>
        <dbReference type="SAM" id="MobiDB-lite"/>
    </source>
</evidence>
<reference evidence="8 9" key="1">
    <citation type="submission" date="2020-08" db="EMBL/GenBank/DDBJ databases">
        <title>Cohnella phylogeny.</title>
        <authorList>
            <person name="Dunlap C."/>
        </authorList>
    </citation>
    <scope>NUCLEOTIDE SEQUENCE [LARGE SCALE GENOMIC DNA]</scope>
    <source>
        <strain evidence="8 9">DSM 25241</strain>
    </source>
</reference>
<dbReference type="SMART" id="SM00448">
    <property type="entry name" value="REC"/>
    <property type="match status" value="1"/>
</dbReference>
<comment type="caution">
    <text evidence="8">The sequence shown here is derived from an EMBL/GenBank/DDBJ whole genome shotgun (WGS) entry which is preliminary data.</text>
</comment>
<evidence type="ECO:0000256" key="4">
    <source>
        <dbReference type="PROSITE-ProRule" id="PRU00169"/>
    </source>
</evidence>
<name>A0A841SW41_9BACL</name>
<dbReference type="Pfam" id="PF12833">
    <property type="entry name" value="HTH_18"/>
    <property type="match status" value="1"/>
</dbReference>
<dbReference type="PROSITE" id="PS50110">
    <property type="entry name" value="RESPONSE_REGULATORY"/>
    <property type="match status" value="1"/>
</dbReference>
<accession>A0A841SW41</accession>
<evidence type="ECO:0000256" key="3">
    <source>
        <dbReference type="ARBA" id="ARBA00023163"/>
    </source>
</evidence>
<feature type="modified residue" description="4-aspartylphosphate" evidence="4">
    <location>
        <position position="57"/>
    </location>
</feature>
<proteinExistence type="predicted"/>
<gene>
    <name evidence="8" type="ORF">H7B67_18640</name>
</gene>
<feature type="domain" description="Response regulatory" evidence="7">
    <location>
        <begin position="5"/>
        <end position="122"/>
    </location>
</feature>
<keyword evidence="9" id="KW-1185">Reference proteome</keyword>
<keyword evidence="2" id="KW-0238">DNA-binding</keyword>
<dbReference type="SMART" id="SM00342">
    <property type="entry name" value="HTH_ARAC"/>
    <property type="match status" value="1"/>
</dbReference>
<evidence type="ECO:0000256" key="2">
    <source>
        <dbReference type="ARBA" id="ARBA00023125"/>
    </source>
</evidence>
<evidence type="ECO:0000259" key="7">
    <source>
        <dbReference type="PROSITE" id="PS50110"/>
    </source>
</evidence>
<sequence length="520" mass="59010">MRKITVLMVDDEILAMEHMRRLVDWDSLGFVVKDSVSNPKKALSVALELQPDLMIVDIRMPIMSGLELAKSVMEAGLKPRIVLLTSHKEFEYAKEAMKLGIFDYWVKHEMDSDSLTPELNRLRDELRSASTLQDTVRRQLFGELLAHRRLTVEQWRTVAGTMADGQAYRLAVLRPDKPFPVLADTSTGTESPAPNPPEIAGRERDDEFLTLVCSVAIGDALCVLYRESGVSEGRKRERLLAAIERIRSDIQQRNGGTVSVAVSEKLQEWRSLPDAYASALRTLERTVFDGPRITSFVESDSSSFDEARLNWEPSIAELENAARARDFAALDGILVRLFEQAARARDVRGLAECCRQLALILNRMRISSGLPAIDRNWFEAGGIPDDWIRLEGIRDWFRGQFAQRLAAPEGSANYSRKVRQALEHIREHYSEEVTADAIAEKLGISRDHLRHVFKEETGQTVLDALTQVRIEQAKRLLREGRLKIYEIAEKVGYRNSQYFSQVFRKATGRTPLEYVDGRNP</sequence>
<dbReference type="InterPro" id="IPR001789">
    <property type="entry name" value="Sig_transdc_resp-reg_receiver"/>
</dbReference>
<dbReference type="AlphaFoldDB" id="A0A841SW41"/>
<dbReference type="Gene3D" id="3.40.50.2300">
    <property type="match status" value="1"/>
</dbReference>